<reference evidence="1" key="1">
    <citation type="thesis" date="2020" institute="ProQuest LLC" country="789 East Eisenhower Parkway, Ann Arbor, MI, USA">
        <title>Comparative Genomics and Chromosome Evolution.</title>
        <authorList>
            <person name="Mudd A.B."/>
        </authorList>
    </citation>
    <scope>NUCLEOTIDE SEQUENCE</scope>
    <source>
        <strain evidence="1">HN-11 Male</strain>
        <tissue evidence="1">Kidney and liver</tissue>
    </source>
</reference>
<sequence length="84" mass="10277">MHLTMWQYSKNGQQYFKTCHKSSVLCWFEDIDVPQLYWPLQSPNLNISGTNEYWIRKYVQCPSLRRRDVCRMARGKFQLKCIRR</sequence>
<accession>A0A8J6E5N9</accession>
<proteinExistence type="predicted"/>
<gene>
    <name evidence="1" type="ORF">GDO78_018379</name>
</gene>
<dbReference type="AlphaFoldDB" id="A0A8J6E5N9"/>
<dbReference type="Proteomes" id="UP000770717">
    <property type="component" value="Unassembled WGS sequence"/>
</dbReference>
<evidence type="ECO:0000313" key="2">
    <source>
        <dbReference type="Proteomes" id="UP000770717"/>
    </source>
</evidence>
<keyword evidence="2" id="KW-1185">Reference proteome</keyword>
<comment type="caution">
    <text evidence="1">The sequence shown here is derived from an EMBL/GenBank/DDBJ whole genome shotgun (WGS) entry which is preliminary data.</text>
</comment>
<evidence type="ECO:0000313" key="1">
    <source>
        <dbReference type="EMBL" id="KAG9461034.1"/>
    </source>
</evidence>
<dbReference type="EMBL" id="WNTK01030601">
    <property type="protein sequence ID" value="KAG9461034.1"/>
    <property type="molecule type" value="Genomic_DNA"/>
</dbReference>
<name>A0A8J6E5N9_ELECQ</name>
<organism evidence="1 2">
    <name type="scientific">Eleutherodactylus coqui</name>
    <name type="common">Puerto Rican coqui</name>
    <dbReference type="NCBI Taxonomy" id="57060"/>
    <lineage>
        <taxon>Eukaryota</taxon>
        <taxon>Metazoa</taxon>
        <taxon>Chordata</taxon>
        <taxon>Craniata</taxon>
        <taxon>Vertebrata</taxon>
        <taxon>Euteleostomi</taxon>
        <taxon>Amphibia</taxon>
        <taxon>Batrachia</taxon>
        <taxon>Anura</taxon>
        <taxon>Neobatrachia</taxon>
        <taxon>Hyloidea</taxon>
        <taxon>Eleutherodactylidae</taxon>
        <taxon>Eleutherodactylinae</taxon>
        <taxon>Eleutherodactylus</taxon>
        <taxon>Eleutherodactylus</taxon>
    </lineage>
</organism>
<protein>
    <submittedName>
        <fullName evidence="1">Uncharacterized protein</fullName>
    </submittedName>
</protein>